<feature type="topological domain" description="Mitochondrial intermembrane" evidence="13">
    <location>
        <begin position="63"/>
        <end position="360"/>
    </location>
</feature>
<feature type="active site" description="Charge relay system; for autoendoproteolytic cleavage activity" evidence="13">
    <location>
        <position position="330"/>
    </location>
</feature>
<sequence>MFRLAPYIVRIGRGKLSPVSPNFQSAMRQLSQSPKEERLIFKWFKPMSFGILGCICYLQFFHVVEREQKKYDMDLQFEGISVKLYKFLPLSTLSRVWGFLNNLTLPVFLREPILKLYINTFSCNLSEAAIRDLTYYKNLAEFFRRKLRPEVRPIDKTADLVSPSDGRILHFGSCSNGNLEQVKGVKFRIFALLGKTELDQRLKEENVDLYYCTIYLAPGDYHRFHAPADWQITFRRHFPGKLLSVSAIIARKVRGLFTINERVVYTGHWKHGFFGMIPIGATNVGNIKIYHDKELRTNLPKRFLMDQNPESTTSVEFKKGDHFGEFNLGSSIILVFEAPKNFKFAVNRGEKIKMGQKLGQ</sequence>
<evidence type="ECO:0000313" key="15">
    <source>
        <dbReference type="Proteomes" id="UP000549394"/>
    </source>
</evidence>
<feature type="chain" id="PRO_5029988570" description="Phosphatidylserine decarboxylase alpha chain" evidence="13">
    <location>
        <begin position="330"/>
        <end position="360"/>
    </location>
</feature>
<evidence type="ECO:0000256" key="10">
    <source>
        <dbReference type="ARBA" id="ARBA00023264"/>
    </source>
</evidence>
<evidence type="ECO:0000256" key="5">
    <source>
        <dbReference type="ARBA" id="ARBA00022989"/>
    </source>
</evidence>
<dbReference type="NCBIfam" id="TIGR00163">
    <property type="entry name" value="PS_decarb"/>
    <property type="match status" value="1"/>
</dbReference>
<evidence type="ECO:0000256" key="8">
    <source>
        <dbReference type="ARBA" id="ARBA00023209"/>
    </source>
</evidence>
<keyword evidence="5 13" id="KW-1133">Transmembrane helix</keyword>
<evidence type="ECO:0000256" key="11">
    <source>
        <dbReference type="ARBA" id="ARBA00023317"/>
    </source>
</evidence>
<feature type="active site" description="Charge relay system; for autoendoproteolytic cleavage activity" evidence="13">
    <location>
        <position position="225"/>
    </location>
</feature>
<dbReference type="Pfam" id="PF02666">
    <property type="entry name" value="PS_Dcarbxylase"/>
    <property type="match status" value="1"/>
</dbReference>
<keyword evidence="2 13" id="KW-0444">Lipid biosynthesis</keyword>
<comment type="caution">
    <text evidence="14">The sequence shown here is derived from an EMBL/GenBank/DDBJ whole genome shotgun (WGS) entry which is preliminary data.</text>
</comment>
<dbReference type="InterPro" id="IPR033661">
    <property type="entry name" value="PSD_type1_euk"/>
</dbReference>
<dbReference type="GO" id="GO:0004609">
    <property type="term" value="F:phosphatidylserine decarboxylase activity"/>
    <property type="evidence" value="ECO:0007669"/>
    <property type="project" value="UniProtKB-UniRule"/>
</dbReference>
<comment type="subcellular location">
    <molecule>Phosphatidylserine decarboxylase beta chain</molecule>
    <subcellularLocation>
        <location evidence="13">Mitochondrion inner membrane</location>
        <topology evidence="13">Single-pass membrane protein</topology>
        <orientation evidence="13">Intermembrane side</orientation>
    </subcellularLocation>
</comment>
<accession>A0A7I8VC61</accession>
<comment type="pathway">
    <text evidence="1">Lipid metabolism.</text>
</comment>
<protein>
    <recommendedName>
        <fullName evidence="13">Phosphatidylserine decarboxylase proenzyme, mitochondrial</fullName>
        <ecNumber evidence="13">4.1.1.65</ecNumber>
    </recommendedName>
    <component>
        <recommendedName>
            <fullName evidence="13">Phosphatidylserine decarboxylase beta chain</fullName>
        </recommendedName>
    </component>
    <component>
        <recommendedName>
            <fullName evidence="13">Phosphatidylserine decarboxylase alpha chain</fullName>
        </recommendedName>
    </component>
</protein>
<keyword evidence="10 13" id="KW-1208">Phospholipid metabolism</keyword>
<dbReference type="EC" id="4.1.1.65" evidence="13"/>
<keyword evidence="3 13" id="KW-0812">Transmembrane</keyword>
<dbReference type="HAMAP" id="MF_03208">
    <property type="entry name" value="PS_decarb_PSD_B_type1_euk"/>
    <property type="match status" value="1"/>
</dbReference>
<keyword evidence="15" id="KW-1185">Reference proteome</keyword>
<evidence type="ECO:0000256" key="12">
    <source>
        <dbReference type="ARBA" id="ARBA00045136"/>
    </source>
</evidence>
<dbReference type="UniPathway" id="UPA00558">
    <property type="reaction ID" value="UER00616"/>
</dbReference>
<feature type="site" description="Cleavage (non-hydrolytic); by autocatalysis" evidence="13">
    <location>
        <begin position="329"/>
        <end position="330"/>
    </location>
</feature>
<organism evidence="14 15">
    <name type="scientific">Dimorphilus gyrociliatus</name>
    <dbReference type="NCBI Taxonomy" id="2664684"/>
    <lineage>
        <taxon>Eukaryota</taxon>
        <taxon>Metazoa</taxon>
        <taxon>Spiralia</taxon>
        <taxon>Lophotrochozoa</taxon>
        <taxon>Annelida</taxon>
        <taxon>Polychaeta</taxon>
        <taxon>Polychaeta incertae sedis</taxon>
        <taxon>Dinophilidae</taxon>
        <taxon>Dimorphilus</taxon>
    </lineage>
</organism>
<dbReference type="InterPro" id="IPR003817">
    <property type="entry name" value="PS_Dcarbxylase"/>
</dbReference>
<comment type="subcellular location">
    <molecule>Phosphatidylserine decarboxylase alpha chain</molecule>
    <subcellularLocation>
        <location evidence="13">Mitochondrion inner membrane</location>
        <topology evidence="13">Peripheral membrane protein</topology>
        <orientation evidence="13">Intermembrane side</orientation>
    </subcellularLocation>
    <text evidence="13">Anchored to the mitochondrial inner membrane through its interaction with the integral membrane beta chain.</text>
</comment>
<keyword evidence="13" id="KW-0496">Mitochondrion</keyword>
<keyword evidence="11 13" id="KW-0670">Pyruvate</keyword>
<dbReference type="GO" id="GO:0016540">
    <property type="term" value="P:protein autoprocessing"/>
    <property type="evidence" value="ECO:0007669"/>
    <property type="project" value="UniProtKB-UniRule"/>
</dbReference>
<dbReference type="AlphaFoldDB" id="A0A7I8VC61"/>
<dbReference type="GO" id="GO:0006646">
    <property type="term" value="P:phosphatidylethanolamine biosynthetic process"/>
    <property type="evidence" value="ECO:0007669"/>
    <property type="project" value="UniProtKB-UniRule"/>
</dbReference>
<feature type="modified residue" description="Pyruvic acid (Ser); by autocatalysis" evidence="13">
    <location>
        <position position="330"/>
    </location>
</feature>
<evidence type="ECO:0000256" key="6">
    <source>
        <dbReference type="ARBA" id="ARBA00023098"/>
    </source>
</evidence>
<reference evidence="14 15" key="1">
    <citation type="submission" date="2020-08" db="EMBL/GenBank/DDBJ databases">
        <authorList>
            <person name="Hejnol A."/>
        </authorList>
    </citation>
    <scope>NUCLEOTIDE SEQUENCE [LARGE SCALE GENOMIC DNA]</scope>
</reference>
<comment type="function">
    <text evidence="12">Catalyzes the formation of phosphatidylethanolamine (PtdEtn) from phosphatidylserine (PtdSer). Plays a central role in phospholipid metabolism and in the interorganelle trafficking of phosphatidylserine. May be involved in lipid droplet biogenesis at the endoplasmic reticulum membrane.</text>
</comment>
<comment type="PTM">
    <text evidence="13">Is synthesized initially as an inactive proenzyme. Formation of the active enzyme involves a self-maturation process in which the active site pyruvoyl group is generated from an internal serine residue via an autocatalytic post-translational modification. Two non-identical subunits are generated from the proenzyme in this reaction, and the pyruvate is formed at the N-terminus of the alpha chain, which is derived from the carboxyl end of the proenzyme. The autoendoproteolytic cleavage occurs by a canonical serine protease mechanism, in which the side chain hydroxyl group of the serine supplies its oxygen atom to form the C-terminus of the beta chain, while the remainder of the serine residue undergoes an oxidative deamination to produce ammonia and the pyruvoyl prosthetic group on the alpha chain. During this reaction, the Ser that is part of the protease active site of the proenzyme becomes the pyruvoyl prosthetic group, which constitutes an essential element of the active site of the mature decarboxylase.</text>
</comment>
<evidence type="ECO:0000256" key="13">
    <source>
        <dbReference type="HAMAP-Rule" id="MF_03208"/>
    </source>
</evidence>
<dbReference type="OrthoDB" id="4330at2759"/>
<dbReference type="InterPro" id="IPR033177">
    <property type="entry name" value="PSD-B"/>
</dbReference>
<feature type="topological domain" description="Mitochondrial matrix" evidence="13">
    <location>
        <begin position="1"/>
        <end position="43"/>
    </location>
</feature>
<keyword evidence="6 13" id="KW-0443">Lipid metabolism</keyword>
<evidence type="ECO:0000256" key="4">
    <source>
        <dbReference type="ARBA" id="ARBA00022793"/>
    </source>
</evidence>
<keyword evidence="9 13" id="KW-0456">Lyase</keyword>
<proteinExistence type="inferred from homology"/>
<gene>
    <name evidence="14" type="ORF">DGYR_LOCUS2256</name>
</gene>
<evidence type="ECO:0000256" key="3">
    <source>
        <dbReference type="ARBA" id="ARBA00022692"/>
    </source>
</evidence>
<name>A0A7I8VC61_9ANNE</name>
<feature type="active site" description="Schiff-base intermediate with substrate; via pyruvic acid; for decarboxylase activity" evidence="13">
    <location>
        <position position="330"/>
    </location>
</feature>
<evidence type="ECO:0000256" key="1">
    <source>
        <dbReference type="ARBA" id="ARBA00005189"/>
    </source>
</evidence>
<comment type="catalytic activity">
    <reaction evidence="13">
        <text>a 1,2-diacyl-sn-glycero-3-phospho-L-serine + H(+) = a 1,2-diacyl-sn-glycero-3-phosphoethanolamine + CO2</text>
        <dbReference type="Rhea" id="RHEA:20828"/>
        <dbReference type="ChEBI" id="CHEBI:15378"/>
        <dbReference type="ChEBI" id="CHEBI:16526"/>
        <dbReference type="ChEBI" id="CHEBI:57262"/>
        <dbReference type="ChEBI" id="CHEBI:64612"/>
        <dbReference type="EC" id="4.1.1.65"/>
    </reaction>
</comment>
<keyword evidence="13" id="KW-0865">Zymogen</keyword>
<evidence type="ECO:0000313" key="14">
    <source>
        <dbReference type="EMBL" id="CAD5113225.1"/>
    </source>
</evidence>
<keyword evidence="7 13" id="KW-0472">Membrane</keyword>
<evidence type="ECO:0000256" key="7">
    <source>
        <dbReference type="ARBA" id="ARBA00023136"/>
    </source>
</evidence>
<dbReference type="PANTHER" id="PTHR10067:SF6">
    <property type="entry name" value="PHOSPHATIDYLSERINE DECARBOXYLASE PROENZYME, MITOCHONDRIAL"/>
    <property type="match status" value="1"/>
</dbReference>
<comment type="cofactor">
    <cofactor evidence="13">
        <name>pyruvate</name>
        <dbReference type="ChEBI" id="CHEBI:15361"/>
    </cofactor>
    <text evidence="13">Binds 1 pyruvoyl group covalently per subunit.</text>
</comment>
<dbReference type="EMBL" id="CAJFCJ010000003">
    <property type="protein sequence ID" value="CAD5113225.1"/>
    <property type="molecule type" value="Genomic_DNA"/>
</dbReference>
<keyword evidence="13" id="KW-0999">Mitochondrion inner membrane</keyword>
<feature type="active site" description="Charge relay system; for autoendoproteolytic cleavage activity" evidence="13">
    <location>
        <position position="165"/>
    </location>
</feature>
<evidence type="ECO:0000256" key="2">
    <source>
        <dbReference type="ARBA" id="ARBA00022516"/>
    </source>
</evidence>
<comment type="pathway">
    <text evidence="13">Phospholipid metabolism; phosphatidylethanolamine biosynthesis; phosphatidylethanolamine from CDP-diacylglycerol: step 2/2.</text>
</comment>
<comment type="similarity">
    <text evidence="13">Belongs to the phosphatidylserine decarboxylase family. PSD-B subfamily. Eukaryotic type I sub-subfamily.</text>
</comment>
<evidence type="ECO:0000256" key="9">
    <source>
        <dbReference type="ARBA" id="ARBA00023239"/>
    </source>
</evidence>
<keyword evidence="4 13" id="KW-0210">Decarboxylase</keyword>
<dbReference type="Proteomes" id="UP000549394">
    <property type="component" value="Unassembled WGS sequence"/>
</dbReference>
<dbReference type="GO" id="GO:0005743">
    <property type="term" value="C:mitochondrial inner membrane"/>
    <property type="evidence" value="ECO:0007669"/>
    <property type="project" value="UniProtKB-SubCell"/>
</dbReference>
<keyword evidence="8 13" id="KW-0594">Phospholipid biosynthesis</keyword>
<dbReference type="PANTHER" id="PTHR10067">
    <property type="entry name" value="PHOSPHATIDYLSERINE DECARBOXYLASE"/>
    <property type="match status" value="1"/>
</dbReference>
<comment type="subunit">
    <text evidence="13">Heterodimer of a large membrane-associated beta subunit and a small pyruvoyl-containing alpha subunit.</text>
</comment>
<feature type="chain" id="PRO_5029988569" description="Phosphatidylserine decarboxylase beta chain" evidence="13">
    <location>
        <begin position="1"/>
        <end position="329"/>
    </location>
</feature>